<evidence type="ECO:0000313" key="4">
    <source>
        <dbReference type="EMBL" id="MBC8571000.1"/>
    </source>
</evidence>
<dbReference type="InterPro" id="IPR001345">
    <property type="entry name" value="PG/BPGM_mutase_AS"/>
</dbReference>
<name>A0A926EDC9_9FIRM</name>
<keyword evidence="1" id="KW-0324">Glycolysis</keyword>
<proteinExistence type="predicted"/>
<reference evidence="4" key="1">
    <citation type="submission" date="2020-08" db="EMBL/GenBank/DDBJ databases">
        <title>Genome public.</title>
        <authorList>
            <person name="Liu C."/>
            <person name="Sun Q."/>
        </authorList>
    </citation>
    <scope>NUCLEOTIDE SEQUENCE</scope>
    <source>
        <strain evidence="4">NSJ-54</strain>
    </source>
</reference>
<keyword evidence="2" id="KW-0413">Isomerase</keyword>
<accession>A0A926EDC9</accession>
<dbReference type="SMART" id="SM00855">
    <property type="entry name" value="PGAM"/>
    <property type="match status" value="1"/>
</dbReference>
<dbReference type="SUPFAM" id="SSF53254">
    <property type="entry name" value="Phosphoglycerate mutase-like"/>
    <property type="match status" value="1"/>
</dbReference>
<dbReference type="PROSITE" id="PS00175">
    <property type="entry name" value="PG_MUTASE"/>
    <property type="match status" value="1"/>
</dbReference>
<evidence type="ECO:0000256" key="2">
    <source>
        <dbReference type="ARBA" id="ARBA00023235"/>
    </source>
</evidence>
<dbReference type="RefSeq" id="WP_262398091.1">
    <property type="nucleotide sequence ID" value="NZ_JACRTC010000006.1"/>
</dbReference>
<comment type="caution">
    <text evidence="4">The sequence shown here is derived from an EMBL/GenBank/DDBJ whole genome shotgun (WGS) entry which is preliminary data.</text>
</comment>
<dbReference type="PANTHER" id="PTHR48100">
    <property type="entry name" value="BROAD-SPECIFICITY PHOSPHATASE YOR283W-RELATED"/>
    <property type="match status" value="1"/>
</dbReference>
<dbReference type="Proteomes" id="UP000660861">
    <property type="component" value="Unassembled WGS sequence"/>
</dbReference>
<dbReference type="Pfam" id="PF00300">
    <property type="entry name" value="His_Phos_1"/>
    <property type="match status" value="1"/>
</dbReference>
<feature type="binding site" evidence="3">
    <location>
        <begin position="8"/>
        <end position="15"/>
    </location>
    <ligand>
        <name>substrate</name>
    </ligand>
</feature>
<organism evidence="4 5">
    <name type="scientific">Zongyangia hominis</name>
    <dbReference type="NCBI Taxonomy" id="2763677"/>
    <lineage>
        <taxon>Bacteria</taxon>
        <taxon>Bacillati</taxon>
        <taxon>Bacillota</taxon>
        <taxon>Clostridia</taxon>
        <taxon>Eubacteriales</taxon>
        <taxon>Oscillospiraceae</taxon>
        <taxon>Zongyangia</taxon>
    </lineage>
</organism>
<dbReference type="InterPro" id="IPR029033">
    <property type="entry name" value="His_PPase_superfam"/>
</dbReference>
<evidence type="ECO:0000256" key="1">
    <source>
        <dbReference type="ARBA" id="ARBA00023152"/>
    </source>
</evidence>
<dbReference type="Gene3D" id="3.40.50.1240">
    <property type="entry name" value="Phosphoglycerate mutase-like"/>
    <property type="match status" value="1"/>
</dbReference>
<sequence length="225" mass="25467">MTKVYLIRHGEALGNVTHVFQGLSDLPLTDNGRKQAKLVGERMKAVHLDKVYASHMTRAQDTAQAVASCQGLPVITEPGVVEINGGEWEGQYWPDMPKKYPRETYLWDHNIYKLCIPGGEPIQHVCERMRDTVRKLAKENEGKTIAVVSHGGAIRCLMQSAMHLEPDEMDKLPWCDNTSVTLVEYDDNFDTHVVFYNDASHLDVDGVEVNDDKAWQMESLEEKRA</sequence>
<evidence type="ECO:0000313" key="5">
    <source>
        <dbReference type="Proteomes" id="UP000660861"/>
    </source>
</evidence>
<dbReference type="GO" id="GO:0016791">
    <property type="term" value="F:phosphatase activity"/>
    <property type="evidence" value="ECO:0007669"/>
    <property type="project" value="TreeGrafter"/>
</dbReference>
<dbReference type="CDD" id="cd07067">
    <property type="entry name" value="HP_PGM_like"/>
    <property type="match status" value="1"/>
</dbReference>
<keyword evidence="5" id="KW-1185">Reference proteome</keyword>
<dbReference type="PANTHER" id="PTHR48100:SF1">
    <property type="entry name" value="HISTIDINE PHOSPHATASE FAMILY PROTEIN-RELATED"/>
    <property type="match status" value="1"/>
</dbReference>
<protein>
    <submittedName>
        <fullName evidence="4">Histidine phosphatase family protein</fullName>
    </submittedName>
</protein>
<dbReference type="GO" id="GO:0005737">
    <property type="term" value="C:cytoplasm"/>
    <property type="evidence" value="ECO:0007669"/>
    <property type="project" value="TreeGrafter"/>
</dbReference>
<gene>
    <name evidence="4" type="ORF">H8709_09190</name>
</gene>
<dbReference type="EMBL" id="JACRTC010000006">
    <property type="protein sequence ID" value="MBC8571000.1"/>
    <property type="molecule type" value="Genomic_DNA"/>
</dbReference>
<dbReference type="InterPro" id="IPR050275">
    <property type="entry name" value="PGM_Phosphatase"/>
</dbReference>
<feature type="binding site" evidence="3">
    <location>
        <position position="58"/>
    </location>
    <ligand>
        <name>substrate</name>
    </ligand>
</feature>
<dbReference type="InterPro" id="IPR013078">
    <property type="entry name" value="His_Pase_superF_clade-1"/>
</dbReference>
<dbReference type="AlphaFoldDB" id="A0A926EDC9"/>
<evidence type="ECO:0000256" key="3">
    <source>
        <dbReference type="PIRSR" id="PIRSR613078-2"/>
    </source>
</evidence>